<dbReference type="Pfam" id="PF00355">
    <property type="entry name" value="Rieske"/>
    <property type="match status" value="1"/>
</dbReference>
<keyword evidence="3" id="KW-0408">Iron</keyword>
<dbReference type="OrthoDB" id="593800at2"/>
<gene>
    <name evidence="8" type="ORF">CLV32_0299</name>
</gene>
<dbReference type="AlphaFoldDB" id="A0A4R6IP21"/>
<dbReference type="PROSITE" id="PS51296">
    <property type="entry name" value="RIESKE"/>
    <property type="match status" value="1"/>
</dbReference>
<dbReference type="GO" id="GO:0051213">
    <property type="term" value="F:dioxygenase activity"/>
    <property type="evidence" value="ECO:0007669"/>
    <property type="project" value="UniProtKB-KW"/>
</dbReference>
<evidence type="ECO:0000256" key="2">
    <source>
        <dbReference type="ARBA" id="ARBA00022723"/>
    </source>
</evidence>
<dbReference type="GO" id="GO:0046872">
    <property type="term" value="F:metal ion binding"/>
    <property type="evidence" value="ECO:0007669"/>
    <property type="project" value="UniProtKB-KW"/>
</dbReference>
<evidence type="ECO:0000256" key="1">
    <source>
        <dbReference type="ARBA" id="ARBA00022714"/>
    </source>
</evidence>
<comment type="cofactor">
    <cofactor evidence="5">
        <name>[2Fe-2S] cluster</name>
        <dbReference type="ChEBI" id="CHEBI:190135"/>
    </cofactor>
</comment>
<dbReference type="PANTHER" id="PTHR21496:SF0">
    <property type="entry name" value="RIESKE DOMAIN-CONTAINING PROTEIN"/>
    <property type="match status" value="1"/>
</dbReference>
<dbReference type="Proteomes" id="UP000295499">
    <property type="component" value="Unassembled WGS sequence"/>
</dbReference>
<dbReference type="EMBL" id="SNWM01000001">
    <property type="protein sequence ID" value="TDO24012.1"/>
    <property type="molecule type" value="Genomic_DNA"/>
</dbReference>
<feature type="domain" description="Rieske" evidence="7">
    <location>
        <begin position="4"/>
        <end position="98"/>
    </location>
</feature>
<reference evidence="8 9" key="1">
    <citation type="submission" date="2019-03" db="EMBL/GenBank/DDBJ databases">
        <title>Genomic Encyclopedia of Archaeal and Bacterial Type Strains, Phase II (KMG-II): from individual species to whole genera.</title>
        <authorList>
            <person name="Goeker M."/>
        </authorList>
    </citation>
    <scope>NUCLEOTIDE SEQUENCE [LARGE SCALE GENOMIC DNA]</scope>
    <source>
        <strain evidence="8 9">DSM 19034</strain>
    </source>
</reference>
<dbReference type="InterPro" id="IPR017941">
    <property type="entry name" value="Rieske_2Fe-2S"/>
</dbReference>
<dbReference type="RefSeq" id="WP_133551638.1">
    <property type="nucleotide sequence ID" value="NZ_SNWM01000001.1"/>
</dbReference>
<keyword evidence="1" id="KW-0001">2Fe-2S</keyword>
<evidence type="ECO:0000313" key="9">
    <source>
        <dbReference type="Proteomes" id="UP000295499"/>
    </source>
</evidence>
<dbReference type="Gene3D" id="2.102.10.10">
    <property type="entry name" value="Rieske [2Fe-2S] iron-sulphur domain"/>
    <property type="match status" value="1"/>
</dbReference>
<name>A0A4R6IP21_9SPHI</name>
<comment type="similarity">
    <text evidence="6">Belongs to the bacterial ring-hydroxylating dioxygenase ferredoxin component family.</text>
</comment>
<comment type="caution">
    <text evidence="8">The sequence shown here is derived from an EMBL/GenBank/DDBJ whole genome shotgun (WGS) entry which is preliminary data.</text>
</comment>
<organism evidence="8 9">
    <name type="scientific">Pedobacter duraquae</name>
    <dbReference type="NCBI Taxonomy" id="425511"/>
    <lineage>
        <taxon>Bacteria</taxon>
        <taxon>Pseudomonadati</taxon>
        <taxon>Bacteroidota</taxon>
        <taxon>Sphingobacteriia</taxon>
        <taxon>Sphingobacteriales</taxon>
        <taxon>Sphingobacteriaceae</taxon>
        <taxon>Pedobacter</taxon>
    </lineage>
</organism>
<evidence type="ECO:0000256" key="3">
    <source>
        <dbReference type="ARBA" id="ARBA00023004"/>
    </source>
</evidence>
<accession>A0A4R6IP21</accession>
<keyword evidence="4" id="KW-0411">Iron-sulfur</keyword>
<evidence type="ECO:0000313" key="8">
    <source>
        <dbReference type="EMBL" id="TDO24012.1"/>
    </source>
</evidence>
<dbReference type="SUPFAM" id="SSF50022">
    <property type="entry name" value="ISP domain"/>
    <property type="match status" value="1"/>
</dbReference>
<keyword evidence="2" id="KW-0479">Metal-binding</keyword>
<dbReference type="PANTHER" id="PTHR21496">
    <property type="entry name" value="FERREDOXIN-RELATED"/>
    <property type="match status" value="1"/>
</dbReference>
<keyword evidence="8" id="KW-0560">Oxidoreductase</keyword>
<sequence>MKKWQKVETQVPDTDFVMQVVAAGKKLCLIRDENRLFAVQNTCPHAGGILSGGWCKHGQIVCPIHRYTYNLQNGRGAAGQGDAIRTYAVEQRVDGIYVELAESWFKSLFS</sequence>
<keyword evidence="9" id="KW-1185">Reference proteome</keyword>
<keyword evidence="8" id="KW-0223">Dioxygenase</keyword>
<dbReference type="CDD" id="cd03467">
    <property type="entry name" value="Rieske"/>
    <property type="match status" value="1"/>
</dbReference>
<dbReference type="GO" id="GO:0051537">
    <property type="term" value="F:2 iron, 2 sulfur cluster binding"/>
    <property type="evidence" value="ECO:0007669"/>
    <property type="project" value="UniProtKB-KW"/>
</dbReference>
<proteinExistence type="inferred from homology"/>
<evidence type="ECO:0000256" key="4">
    <source>
        <dbReference type="ARBA" id="ARBA00023014"/>
    </source>
</evidence>
<evidence type="ECO:0000256" key="5">
    <source>
        <dbReference type="ARBA" id="ARBA00034078"/>
    </source>
</evidence>
<evidence type="ECO:0000259" key="7">
    <source>
        <dbReference type="PROSITE" id="PS51296"/>
    </source>
</evidence>
<evidence type="ECO:0000256" key="6">
    <source>
        <dbReference type="ARBA" id="ARBA00038001"/>
    </source>
</evidence>
<dbReference type="InterPro" id="IPR036922">
    <property type="entry name" value="Rieske_2Fe-2S_sf"/>
</dbReference>
<protein>
    <submittedName>
        <fullName evidence="8">3-phenylpropionate/trans-cinnamate dioxygenase ferredoxin subunit</fullName>
    </submittedName>
</protein>